<comment type="function">
    <text evidence="6">Non-catalytic subunit of AMP-activated protein kinase (AMPK), an energy sensor protein kinase that plays a key role in regulating cellular energy metabolism. In response to reduction of intracellular ATP levels, AMPK activates energy-producing pathways and inhibits energy-consuming processes: inhibits protein, carbohydrate and lipid biosynthesis, as well as cell growth and proliferation. AMPK acts via direct phosphorylation of metabolic enzymes, and by longer-term effects via phosphorylation of transcription regulators. Also acts as a regulator of cellular polarity by remodeling the actin cytoskeleton; probably by indirectly activating myosin. Beta non-catalytic subunit acts as a scaffold on which the AMPK complex assembles, via its C-terminus that bridges alpha (PRKAA1 or PRKAA2) and gamma subunits (PRKAG1, PRKAG2 or PRKAG3).</text>
</comment>
<dbReference type="CDD" id="cd02859">
    <property type="entry name" value="E_set_AMPKbeta_like_N"/>
    <property type="match status" value="1"/>
</dbReference>
<protein>
    <recommendedName>
        <fullName evidence="8">5'-AMP-activated protein kinase subunit beta-1</fullName>
    </recommendedName>
</protein>
<evidence type="ECO:0000256" key="9">
    <source>
        <dbReference type="SAM" id="MobiDB-lite"/>
    </source>
</evidence>
<dbReference type="InterPro" id="IPR032640">
    <property type="entry name" value="AMPK1_CBM"/>
</dbReference>
<evidence type="ECO:0000256" key="7">
    <source>
        <dbReference type="ARBA" id="ARBA00025878"/>
    </source>
</evidence>
<feature type="region of interest" description="Disordered" evidence="9">
    <location>
        <begin position="1"/>
        <end position="22"/>
    </location>
</feature>
<evidence type="ECO:0000313" key="11">
    <source>
        <dbReference type="EMBL" id="OPJ74723.1"/>
    </source>
</evidence>
<evidence type="ECO:0000256" key="8">
    <source>
        <dbReference type="ARBA" id="ARBA00040010"/>
    </source>
</evidence>
<dbReference type="Pfam" id="PF16561">
    <property type="entry name" value="AMPK1_CBM"/>
    <property type="match status" value="1"/>
</dbReference>
<dbReference type="GO" id="GO:0007165">
    <property type="term" value="P:signal transduction"/>
    <property type="evidence" value="ECO:0007669"/>
    <property type="project" value="TreeGrafter"/>
</dbReference>
<dbReference type="GO" id="GO:0016301">
    <property type="term" value="F:kinase activity"/>
    <property type="evidence" value="ECO:0007669"/>
    <property type="project" value="UniProtKB-KW"/>
</dbReference>
<evidence type="ECO:0000256" key="2">
    <source>
        <dbReference type="ARBA" id="ARBA00022516"/>
    </source>
</evidence>
<keyword evidence="11" id="KW-0808">Transferase</keyword>
<keyword evidence="2" id="KW-0444">Lipid biosynthesis</keyword>
<dbReference type="SMART" id="SM01010">
    <property type="entry name" value="AMPKBI"/>
    <property type="match status" value="1"/>
</dbReference>
<organism evidence="11 12">
    <name type="scientific">Patagioenas fasciata monilis</name>
    <dbReference type="NCBI Taxonomy" id="372326"/>
    <lineage>
        <taxon>Eukaryota</taxon>
        <taxon>Metazoa</taxon>
        <taxon>Chordata</taxon>
        <taxon>Craniata</taxon>
        <taxon>Vertebrata</taxon>
        <taxon>Euteleostomi</taxon>
        <taxon>Archelosauria</taxon>
        <taxon>Archosauria</taxon>
        <taxon>Dinosauria</taxon>
        <taxon>Saurischia</taxon>
        <taxon>Theropoda</taxon>
        <taxon>Coelurosauria</taxon>
        <taxon>Aves</taxon>
        <taxon>Neognathae</taxon>
        <taxon>Neoaves</taxon>
        <taxon>Columbimorphae</taxon>
        <taxon>Columbiformes</taxon>
        <taxon>Columbidae</taxon>
        <taxon>Patagioenas</taxon>
    </lineage>
</organism>
<evidence type="ECO:0000256" key="5">
    <source>
        <dbReference type="ARBA" id="ARBA00023098"/>
    </source>
</evidence>
<dbReference type="InterPro" id="IPR050827">
    <property type="entry name" value="CRP1_MDG1_kinase"/>
</dbReference>
<evidence type="ECO:0000313" key="12">
    <source>
        <dbReference type="Proteomes" id="UP000190648"/>
    </source>
</evidence>
<dbReference type="GO" id="GO:0019901">
    <property type="term" value="F:protein kinase binding"/>
    <property type="evidence" value="ECO:0007669"/>
    <property type="project" value="TreeGrafter"/>
</dbReference>
<dbReference type="GO" id="GO:0031588">
    <property type="term" value="C:nucleotide-activated protein kinase complex"/>
    <property type="evidence" value="ECO:0007669"/>
    <property type="project" value="TreeGrafter"/>
</dbReference>
<feature type="compositionally biased region" description="Polar residues" evidence="9">
    <location>
        <begin position="126"/>
        <end position="135"/>
    </location>
</feature>
<dbReference type="GO" id="GO:0006631">
    <property type="term" value="P:fatty acid metabolic process"/>
    <property type="evidence" value="ECO:0007669"/>
    <property type="project" value="UniProtKB-KW"/>
</dbReference>
<name>A0A1V4JRC9_PATFA</name>
<dbReference type="InterPro" id="IPR037256">
    <property type="entry name" value="ASC_dom_sf"/>
</dbReference>
<reference evidence="11 12" key="1">
    <citation type="submission" date="2016-02" db="EMBL/GenBank/DDBJ databases">
        <title>Band-tailed pigeon sequencing and assembly.</title>
        <authorList>
            <person name="Soares A.E."/>
            <person name="Novak B.J."/>
            <person name="Rice E.S."/>
            <person name="O'Connell B."/>
            <person name="Chang D."/>
            <person name="Weber S."/>
            <person name="Shapiro B."/>
        </authorList>
    </citation>
    <scope>NUCLEOTIDE SEQUENCE [LARGE SCALE GENOMIC DNA]</scope>
    <source>
        <strain evidence="11">BTP2013</strain>
        <tissue evidence="11">Blood</tissue>
    </source>
</reference>
<dbReference type="Pfam" id="PF04739">
    <property type="entry name" value="AMPKBI"/>
    <property type="match status" value="1"/>
</dbReference>
<dbReference type="SUPFAM" id="SSF160219">
    <property type="entry name" value="AMPKBI-like"/>
    <property type="match status" value="1"/>
</dbReference>
<dbReference type="SUPFAM" id="SSF81296">
    <property type="entry name" value="E set domains"/>
    <property type="match status" value="1"/>
</dbReference>
<dbReference type="GO" id="GO:0005634">
    <property type="term" value="C:nucleus"/>
    <property type="evidence" value="ECO:0007669"/>
    <property type="project" value="TreeGrafter"/>
</dbReference>
<dbReference type="AlphaFoldDB" id="A0A1V4JRC9"/>
<evidence type="ECO:0000256" key="3">
    <source>
        <dbReference type="ARBA" id="ARBA00022553"/>
    </source>
</evidence>
<dbReference type="InterPro" id="IPR006828">
    <property type="entry name" value="ASC_dom"/>
</dbReference>
<keyword evidence="12" id="KW-1185">Reference proteome</keyword>
<proteinExistence type="inferred from homology"/>
<keyword evidence="3" id="KW-0597">Phosphoprotein</keyword>
<feature type="domain" description="Association with the SNF1 complex (ASC)" evidence="10">
    <location>
        <begin position="288"/>
        <end position="378"/>
    </location>
</feature>
<evidence type="ECO:0000256" key="6">
    <source>
        <dbReference type="ARBA" id="ARBA00025180"/>
    </source>
</evidence>
<gene>
    <name evidence="11" type="primary">PRKAB1</name>
    <name evidence="11" type="ORF">AV530_018268</name>
</gene>
<dbReference type="Proteomes" id="UP000190648">
    <property type="component" value="Unassembled WGS sequence"/>
</dbReference>
<comment type="caution">
    <text evidence="11">The sequence shown here is derived from an EMBL/GenBank/DDBJ whole genome shotgun (WGS) entry which is preliminary data.</text>
</comment>
<evidence type="ECO:0000259" key="10">
    <source>
        <dbReference type="SMART" id="SM01010"/>
    </source>
</evidence>
<dbReference type="InterPro" id="IPR013783">
    <property type="entry name" value="Ig-like_fold"/>
</dbReference>
<dbReference type="Gene3D" id="2.60.40.10">
    <property type="entry name" value="Immunoglobulins"/>
    <property type="match status" value="1"/>
</dbReference>
<dbReference type="FunFam" id="2.60.40.10:FF:000139">
    <property type="entry name" value="Protein kinase AMP-activated non-catalytic subunit beta 1"/>
    <property type="match status" value="1"/>
</dbReference>
<keyword evidence="4" id="KW-0276">Fatty acid metabolism</keyword>
<feature type="region of interest" description="Disordered" evidence="9">
    <location>
        <begin position="92"/>
        <end position="147"/>
    </location>
</feature>
<dbReference type="PANTHER" id="PTHR10343:SF84">
    <property type="entry name" value="5'-AMP-ACTIVATED PROTEIN KINASE SUBUNIT BETA-1"/>
    <property type="match status" value="1"/>
</dbReference>
<keyword evidence="11" id="KW-0418">Kinase</keyword>
<dbReference type="EMBL" id="LSYS01006629">
    <property type="protein sequence ID" value="OPJ74723.1"/>
    <property type="molecule type" value="Genomic_DNA"/>
</dbReference>
<dbReference type="STRING" id="372326.A0A1V4JRC9"/>
<comment type="similarity">
    <text evidence="1">Belongs to the 5'-AMP-activated protein kinase beta subunit family.</text>
</comment>
<dbReference type="InterPro" id="IPR014756">
    <property type="entry name" value="Ig_E-set"/>
</dbReference>
<dbReference type="GO" id="GO:0005737">
    <property type="term" value="C:cytoplasm"/>
    <property type="evidence" value="ECO:0007669"/>
    <property type="project" value="TreeGrafter"/>
</dbReference>
<keyword evidence="5" id="KW-0443">Lipid metabolism</keyword>
<evidence type="ECO:0000256" key="1">
    <source>
        <dbReference type="ARBA" id="ARBA00010926"/>
    </source>
</evidence>
<dbReference type="PANTHER" id="PTHR10343">
    <property type="entry name" value="5'-AMP-ACTIVATED PROTEIN KINASE , BETA SUBUNIT"/>
    <property type="match status" value="1"/>
</dbReference>
<dbReference type="OrthoDB" id="531008at2759"/>
<comment type="subunit">
    <text evidence="7">AMPK is a heterotrimer of an alpha catalytic subunit (PRKAA1 or PRKAA2), a beta (PRKAB1 or PRKAB2) and a gamma non-catalytic subunits (PRKAG1, PRKAG2 or PRKAG3). Interacts with FNIP1 and FNIP2.</text>
</comment>
<dbReference type="Gene3D" id="6.20.250.60">
    <property type="match status" value="1"/>
</dbReference>
<sequence>MHGSFAGAIEGLDSPREVNQEPGNSFVTHMEVLMEECEPAPHLLHPFLAVRKRRLRQKTADLGTCSSACWKSGRKTVTADEAQRIQNHLVVARASGGHSGGRSLKMGNTSSERAGLERHGHKASRGDSSGGTISTKEGDRPKILMDSPEDADLFHPEEMKAPLEKEEFLAWQQDLEVNDKTPTQARPTVFRWTGGGKEVYLSGSFNNWSKIPLTRSHNNFVAILDLPEGEHQYKFFVDGQWTHDPSEPVVTSQLGTVNNIIQVKKTDFEVFDALMVDSQKCSDMSELSSSPPGPYHQEPYVCKAEERFKSPPILPPHLLQVILNKDTGISCDPALLPEPNHVMLNHLYALSIKDGVMVLSATHRYKKKYVTTLLYKPI</sequence>
<accession>A0A1V4JRC9</accession>
<evidence type="ECO:0000256" key="4">
    <source>
        <dbReference type="ARBA" id="ARBA00022832"/>
    </source>
</evidence>